<organism evidence="5 6">
    <name type="scientific">Devosia pacifica</name>
    <dbReference type="NCBI Taxonomy" id="1335967"/>
    <lineage>
        <taxon>Bacteria</taxon>
        <taxon>Pseudomonadati</taxon>
        <taxon>Pseudomonadota</taxon>
        <taxon>Alphaproteobacteria</taxon>
        <taxon>Hyphomicrobiales</taxon>
        <taxon>Devosiaceae</taxon>
        <taxon>Devosia</taxon>
    </lineage>
</organism>
<evidence type="ECO:0000256" key="3">
    <source>
        <dbReference type="ARBA" id="ARBA00023315"/>
    </source>
</evidence>
<dbReference type="InterPro" id="IPR004616">
    <property type="entry name" value="Leu/Phe-tRNA_Trfase"/>
</dbReference>
<comment type="catalytic activity">
    <reaction evidence="4">
        <text>N-terminal L-lysyl-[protein] + L-leucyl-tRNA(Leu) = N-terminal L-leucyl-L-lysyl-[protein] + tRNA(Leu) + H(+)</text>
        <dbReference type="Rhea" id="RHEA:12340"/>
        <dbReference type="Rhea" id="RHEA-COMP:9613"/>
        <dbReference type="Rhea" id="RHEA-COMP:9622"/>
        <dbReference type="Rhea" id="RHEA-COMP:12670"/>
        <dbReference type="Rhea" id="RHEA-COMP:12671"/>
        <dbReference type="ChEBI" id="CHEBI:15378"/>
        <dbReference type="ChEBI" id="CHEBI:65249"/>
        <dbReference type="ChEBI" id="CHEBI:78442"/>
        <dbReference type="ChEBI" id="CHEBI:78494"/>
        <dbReference type="ChEBI" id="CHEBI:133043"/>
        <dbReference type="EC" id="2.3.2.6"/>
    </reaction>
</comment>
<keyword evidence="1 4" id="KW-0963">Cytoplasm</keyword>
<evidence type="ECO:0000313" key="6">
    <source>
        <dbReference type="Proteomes" id="UP000646579"/>
    </source>
</evidence>
<evidence type="ECO:0000256" key="4">
    <source>
        <dbReference type="HAMAP-Rule" id="MF_00688"/>
    </source>
</evidence>
<dbReference type="EMBL" id="BMZE01000001">
    <property type="protein sequence ID" value="GHA12125.1"/>
    <property type="molecule type" value="Genomic_DNA"/>
</dbReference>
<dbReference type="GO" id="GO:0005737">
    <property type="term" value="C:cytoplasm"/>
    <property type="evidence" value="ECO:0007669"/>
    <property type="project" value="UniProtKB-SubCell"/>
</dbReference>
<dbReference type="InterPro" id="IPR042221">
    <property type="entry name" value="Leu/Phe-tRNA_Trfase_N"/>
</dbReference>
<dbReference type="Gene3D" id="3.40.630.70">
    <property type="entry name" value="Leucyl/phenylalanyl-tRNA-protein transferase, C-terminal domain"/>
    <property type="match status" value="1"/>
</dbReference>
<reference evidence="5" key="1">
    <citation type="journal article" date="2014" name="Int. J. Syst. Evol. Microbiol.">
        <title>Complete genome sequence of Corynebacterium casei LMG S-19264T (=DSM 44701T), isolated from a smear-ripened cheese.</title>
        <authorList>
            <consortium name="US DOE Joint Genome Institute (JGI-PGF)"/>
            <person name="Walter F."/>
            <person name="Albersmeier A."/>
            <person name="Kalinowski J."/>
            <person name="Ruckert C."/>
        </authorList>
    </citation>
    <scope>NUCLEOTIDE SEQUENCE</scope>
    <source>
        <strain evidence="5">KCTC 32437</strain>
    </source>
</reference>
<dbReference type="PANTHER" id="PTHR30098:SF2">
    <property type="entry name" value="LEUCYL_PHENYLALANYL-TRNA--PROTEIN TRANSFERASE"/>
    <property type="match status" value="1"/>
</dbReference>
<dbReference type="EC" id="2.3.2.6" evidence="4"/>
<dbReference type="SUPFAM" id="SSF55729">
    <property type="entry name" value="Acyl-CoA N-acyltransferases (Nat)"/>
    <property type="match status" value="1"/>
</dbReference>
<dbReference type="PANTHER" id="PTHR30098">
    <property type="entry name" value="LEUCYL/PHENYLALANYL-TRNA--PROTEIN TRANSFERASE"/>
    <property type="match status" value="1"/>
</dbReference>
<keyword evidence="3 4" id="KW-0012">Acyltransferase</keyword>
<accession>A0A918VNA9</accession>
<keyword evidence="6" id="KW-1185">Reference proteome</keyword>
<dbReference type="GO" id="GO:0030163">
    <property type="term" value="P:protein catabolic process"/>
    <property type="evidence" value="ECO:0007669"/>
    <property type="project" value="UniProtKB-UniRule"/>
</dbReference>
<gene>
    <name evidence="4 5" type="primary">aat</name>
    <name evidence="5" type="ORF">GCM10007989_03170</name>
</gene>
<dbReference type="AlphaFoldDB" id="A0A918VNA9"/>
<comment type="catalytic activity">
    <reaction evidence="4">
        <text>L-phenylalanyl-tRNA(Phe) + an N-terminal L-alpha-aminoacyl-[protein] = an N-terminal L-phenylalanyl-L-alpha-aminoacyl-[protein] + tRNA(Phe)</text>
        <dbReference type="Rhea" id="RHEA:43632"/>
        <dbReference type="Rhea" id="RHEA-COMP:9668"/>
        <dbReference type="Rhea" id="RHEA-COMP:9699"/>
        <dbReference type="Rhea" id="RHEA-COMP:10636"/>
        <dbReference type="Rhea" id="RHEA-COMP:10637"/>
        <dbReference type="ChEBI" id="CHEBI:78442"/>
        <dbReference type="ChEBI" id="CHEBI:78531"/>
        <dbReference type="ChEBI" id="CHEBI:78597"/>
        <dbReference type="ChEBI" id="CHEBI:83561"/>
        <dbReference type="EC" id="2.3.2.6"/>
    </reaction>
</comment>
<evidence type="ECO:0000256" key="2">
    <source>
        <dbReference type="ARBA" id="ARBA00022679"/>
    </source>
</evidence>
<dbReference type="NCBIfam" id="TIGR00667">
    <property type="entry name" value="aat"/>
    <property type="match status" value="1"/>
</dbReference>
<dbReference type="Pfam" id="PF03588">
    <property type="entry name" value="Leu_Phe_trans"/>
    <property type="match status" value="1"/>
</dbReference>
<dbReference type="GO" id="GO:0008914">
    <property type="term" value="F:leucyl-tRNA--protein transferase activity"/>
    <property type="evidence" value="ECO:0007669"/>
    <property type="project" value="UniProtKB-UniRule"/>
</dbReference>
<dbReference type="HAMAP" id="MF_00688">
    <property type="entry name" value="Leu_Phe_trans"/>
    <property type="match status" value="1"/>
</dbReference>
<comment type="catalytic activity">
    <reaction evidence="4">
        <text>N-terminal L-arginyl-[protein] + L-leucyl-tRNA(Leu) = N-terminal L-leucyl-L-arginyl-[protein] + tRNA(Leu) + H(+)</text>
        <dbReference type="Rhea" id="RHEA:50416"/>
        <dbReference type="Rhea" id="RHEA-COMP:9613"/>
        <dbReference type="Rhea" id="RHEA-COMP:9622"/>
        <dbReference type="Rhea" id="RHEA-COMP:12672"/>
        <dbReference type="Rhea" id="RHEA-COMP:12673"/>
        <dbReference type="ChEBI" id="CHEBI:15378"/>
        <dbReference type="ChEBI" id="CHEBI:64719"/>
        <dbReference type="ChEBI" id="CHEBI:78442"/>
        <dbReference type="ChEBI" id="CHEBI:78494"/>
        <dbReference type="ChEBI" id="CHEBI:133044"/>
        <dbReference type="EC" id="2.3.2.6"/>
    </reaction>
</comment>
<dbReference type="Gene3D" id="3.30.70.3550">
    <property type="entry name" value="Leucyl/phenylalanyl-tRNA-protein transferase, N-terminal domain"/>
    <property type="match status" value="1"/>
</dbReference>
<name>A0A918VNA9_9HYPH</name>
<reference evidence="5" key="2">
    <citation type="submission" date="2020-09" db="EMBL/GenBank/DDBJ databases">
        <authorList>
            <person name="Sun Q."/>
            <person name="Kim S."/>
        </authorList>
    </citation>
    <scope>NUCLEOTIDE SEQUENCE</scope>
    <source>
        <strain evidence="5">KCTC 32437</strain>
    </source>
</reference>
<sequence>MVRNQDPFSVEITPDLILRAYRAGIFPMAEDAQDEDLFWVSPEERGIIPLDGFRVSKSFRKTLKTHPYIVTVDQDFDAVIDACATPAPGRTETWINNTIRGVYGELFRRGDAHTVEVRDGEELVGGLYGLAIGGAFFGESMFHHRRDTSKIALAHLVERLNAGGYVLLDTQFITPHLASLGAIEIPRSAYEDRLAHALAVEADWHAWTANPNDERTATSILTGSP</sequence>
<comment type="subcellular location">
    <subcellularLocation>
        <location evidence="4">Cytoplasm</location>
    </subcellularLocation>
</comment>
<dbReference type="RefSeq" id="WP_189422754.1">
    <property type="nucleotide sequence ID" value="NZ_BMZE01000001.1"/>
</dbReference>
<comment type="similarity">
    <text evidence="4">Belongs to the L/F-transferase family.</text>
</comment>
<dbReference type="Proteomes" id="UP000646579">
    <property type="component" value="Unassembled WGS sequence"/>
</dbReference>
<comment type="function">
    <text evidence="4">Functions in the N-end rule pathway of protein degradation where it conjugates Leu, Phe and, less efficiently, Met from aminoacyl-tRNAs to the N-termini of proteins containing an N-terminal arginine or lysine.</text>
</comment>
<evidence type="ECO:0000313" key="5">
    <source>
        <dbReference type="EMBL" id="GHA12125.1"/>
    </source>
</evidence>
<keyword evidence="2 4" id="KW-0808">Transferase</keyword>
<dbReference type="InterPro" id="IPR016181">
    <property type="entry name" value="Acyl_CoA_acyltransferase"/>
</dbReference>
<dbReference type="InterPro" id="IPR042203">
    <property type="entry name" value="Leu/Phe-tRNA_Trfase_C"/>
</dbReference>
<comment type="caution">
    <text evidence="5">The sequence shown here is derived from an EMBL/GenBank/DDBJ whole genome shotgun (WGS) entry which is preliminary data.</text>
</comment>
<proteinExistence type="inferred from homology"/>
<evidence type="ECO:0000256" key="1">
    <source>
        <dbReference type="ARBA" id="ARBA00022490"/>
    </source>
</evidence>
<protein>
    <recommendedName>
        <fullName evidence="4">Leucyl/phenylalanyl-tRNA--protein transferase</fullName>
        <ecNumber evidence="4">2.3.2.6</ecNumber>
    </recommendedName>
    <alternativeName>
        <fullName evidence="4">L/F-transferase</fullName>
    </alternativeName>
    <alternativeName>
        <fullName evidence="4">Leucyltransferase</fullName>
    </alternativeName>
    <alternativeName>
        <fullName evidence="4">Phenyalanyltransferase</fullName>
    </alternativeName>
</protein>